<evidence type="ECO:0000256" key="3">
    <source>
        <dbReference type="ARBA" id="ARBA00022692"/>
    </source>
</evidence>
<feature type="transmembrane region" description="Helical" evidence="9">
    <location>
        <begin position="332"/>
        <end position="353"/>
    </location>
</feature>
<dbReference type="InterPro" id="IPR003593">
    <property type="entry name" value="AAA+_ATPase"/>
</dbReference>
<evidence type="ECO:0000256" key="7">
    <source>
        <dbReference type="ARBA" id="ARBA00023136"/>
    </source>
</evidence>
<dbReference type="GO" id="GO:0016020">
    <property type="term" value="C:membrane"/>
    <property type="evidence" value="ECO:0007669"/>
    <property type="project" value="UniProtKB-SubCell"/>
</dbReference>
<evidence type="ECO:0000256" key="8">
    <source>
        <dbReference type="SAM" id="MobiDB-lite"/>
    </source>
</evidence>
<sequence length="777" mass="82774">MNVSVDQLSLKVASKDRAGKQLLQDITFTAEPGDVIALMGPSGAGKTTLLNRLVGRGIVGEEQGSITYNGHSIDKVRTAIGYVTQDDIMYETLTPRENLSFAARFVQGNVSAEERRAAVEEVMQKLRLVRCADTVVGTPGLVKGISGGERKRTNVAMSLLGQPSLLLLDEPTSGLDSKMAEELMTDVGAVAQQGCTVIATIHQPSELVFRTFSKVLLMVSGRVAYYGPVAGLGEKLQSCGFNLRPLTPLPELLLDILTAEAPITLQLSPTQIPTSHRLGFTSQLVVLFARGALALRRNKALTVVRTGQTIGATLLVSWIFNGLGNKLGDVSLRLVASFLLIFTQFLFSMLGVVNTFPAERAVFLREAQDRLYHPAAFYLSKVVLDTMLQSFFPLLATAIGYFIIGLNAGSAERVVLFYVILALVSNCGAAMGFIVSAAVSNVSTALSIAPGLVMPQMLLCGLFIKIGHLPQPFNALSYLMVARYALQAGVVNEFTCETKATCNTTSWRAISGDACSGSPCDFCCTDKELAVSGGICPVLTCDDALRMLGMDDDNIWPTGESKADTVAGPLAGEWTDSADDLLPSSLRLGLILLHDQHFLQLKEQLVNAQIEERRAKLRGYFDATKSCTDDPPALGQLLSMAAAAAAAGGAEVAVEQASGPREAAASQECVPQERGLSIAWHSDVGRLLQALLRGEHVARLGASDEDVASSNPTLSSAGTHGSLATLLEEVRAGWRIGEVSGEGSGLLGAFCRSPQQQAGQQQQQQQLQISTEQQAGN</sequence>
<evidence type="ECO:0000256" key="6">
    <source>
        <dbReference type="ARBA" id="ARBA00022989"/>
    </source>
</evidence>
<dbReference type="GO" id="GO:0016887">
    <property type="term" value="F:ATP hydrolysis activity"/>
    <property type="evidence" value="ECO:0007669"/>
    <property type="project" value="InterPro"/>
</dbReference>
<keyword evidence="4" id="KW-0547">Nucleotide-binding</keyword>
<dbReference type="SUPFAM" id="SSF52540">
    <property type="entry name" value="P-loop containing nucleoside triphosphate hydrolases"/>
    <property type="match status" value="1"/>
</dbReference>
<evidence type="ECO:0000256" key="2">
    <source>
        <dbReference type="ARBA" id="ARBA00022448"/>
    </source>
</evidence>
<keyword evidence="5" id="KW-0067">ATP-binding</keyword>
<organism evidence="11 12">
    <name type="scientific">Polarella glacialis</name>
    <name type="common">Dinoflagellate</name>
    <dbReference type="NCBI Taxonomy" id="89957"/>
    <lineage>
        <taxon>Eukaryota</taxon>
        <taxon>Sar</taxon>
        <taxon>Alveolata</taxon>
        <taxon>Dinophyceae</taxon>
        <taxon>Suessiales</taxon>
        <taxon>Suessiaceae</taxon>
        <taxon>Polarella</taxon>
    </lineage>
</organism>
<accession>A0A813LM82</accession>
<dbReference type="Gene3D" id="3.40.50.300">
    <property type="entry name" value="P-loop containing nucleotide triphosphate hydrolases"/>
    <property type="match status" value="1"/>
</dbReference>
<evidence type="ECO:0000313" key="11">
    <source>
        <dbReference type="EMBL" id="CAE8733024.1"/>
    </source>
</evidence>
<dbReference type="PANTHER" id="PTHR48041">
    <property type="entry name" value="ABC TRANSPORTER G FAMILY MEMBER 28"/>
    <property type="match status" value="1"/>
</dbReference>
<dbReference type="GO" id="GO:0005524">
    <property type="term" value="F:ATP binding"/>
    <property type="evidence" value="ECO:0007669"/>
    <property type="project" value="UniProtKB-KW"/>
</dbReference>
<gene>
    <name evidence="11" type="ORF">PGLA2088_LOCUS46644</name>
</gene>
<dbReference type="InterPro" id="IPR003439">
    <property type="entry name" value="ABC_transporter-like_ATP-bd"/>
</dbReference>
<evidence type="ECO:0000313" key="12">
    <source>
        <dbReference type="Proteomes" id="UP000626109"/>
    </source>
</evidence>
<dbReference type="InterPro" id="IPR050352">
    <property type="entry name" value="ABCG_transporters"/>
</dbReference>
<dbReference type="SMART" id="SM00382">
    <property type="entry name" value="AAA"/>
    <property type="match status" value="1"/>
</dbReference>
<evidence type="ECO:0000256" key="5">
    <source>
        <dbReference type="ARBA" id="ARBA00022840"/>
    </source>
</evidence>
<keyword evidence="3 9" id="KW-0812">Transmembrane</keyword>
<dbReference type="InterPro" id="IPR013525">
    <property type="entry name" value="ABC2_TM"/>
</dbReference>
<dbReference type="Pfam" id="PF01061">
    <property type="entry name" value="ABC2_membrane"/>
    <property type="match status" value="1"/>
</dbReference>
<dbReference type="Proteomes" id="UP000626109">
    <property type="component" value="Unassembled WGS sequence"/>
</dbReference>
<name>A0A813LM82_POLGL</name>
<dbReference type="Pfam" id="PF00005">
    <property type="entry name" value="ABC_tran"/>
    <property type="match status" value="1"/>
</dbReference>
<keyword evidence="6 9" id="KW-1133">Transmembrane helix</keyword>
<evidence type="ECO:0000259" key="10">
    <source>
        <dbReference type="PROSITE" id="PS50893"/>
    </source>
</evidence>
<protein>
    <recommendedName>
        <fullName evidence="10">ABC transporter domain-containing protein</fullName>
    </recommendedName>
</protein>
<comment type="subcellular location">
    <subcellularLocation>
        <location evidence="1">Membrane</location>
        <topology evidence="1">Multi-pass membrane protein</topology>
    </subcellularLocation>
</comment>
<keyword evidence="7 9" id="KW-0472">Membrane</keyword>
<feature type="transmembrane region" description="Helical" evidence="9">
    <location>
        <begin position="300"/>
        <end position="320"/>
    </location>
</feature>
<evidence type="ECO:0000256" key="9">
    <source>
        <dbReference type="SAM" id="Phobius"/>
    </source>
</evidence>
<feature type="transmembrane region" description="Helical" evidence="9">
    <location>
        <begin position="415"/>
        <end position="439"/>
    </location>
</feature>
<proteinExistence type="predicted"/>
<evidence type="ECO:0000256" key="4">
    <source>
        <dbReference type="ARBA" id="ARBA00022741"/>
    </source>
</evidence>
<dbReference type="GO" id="GO:0140359">
    <property type="term" value="F:ABC-type transporter activity"/>
    <property type="evidence" value="ECO:0007669"/>
    <property type="project" value="InterPro"/>
</dbReference>
<keyword evidence="2" id="KW-0813">Transport</keyword>
<comment type="caution">
    <text evidence="11">The sequence shown here is derived from an EMBL/GenBank/DDBJ whole genome shotgun (WGS) entry which is preliminary data.</text>
</comment>
<dbReference type="AlphaFoldDB" id="A0A813LM82"/>
<feature type="domain" description="ABC transporter" evidence="10">
    <location>
        <begin position="8"/>
        <end position="245"/>
    </location>
</feature>
<feature type="transmembrane region" description="Helical" evidence="9">
    <location>
        <begin position="387"/>
        <end position="408"/>
    </location>
</feature>
<reference evidence="11" key="1">
    <citation type="submission" date="2021-02" db="EMBL/GenBank/DDBJ databases">
        <authorList>
            <person name="Dougan E. K."/>
            <person name="Rhodes N."/>
            <person name="Thang M."/>
            <person name="Chan C."/>
        </authorList>
    </citation>
    <scope>NUCLEOTIDE SEQUENCE</scope>
</reference>
<dbReference type="PROSITE" id="PS50893">
    <property type="entry name" value="ABC_TRANSPORTER_2"/>
    <property type="match status" value="1"/>
</dbReference>
<dbReference type="InterPro" id="IPR027417">
    <property type="entry name" value="P-loop_NTPase"/>
</dbReference>
<evidence type="ECO:0000256" key="1">
    <source>
        <dbReference type="ARBA" id="ARBA00004141"/>
    </source>
</evidence>
<dbReference type="PANTHER" id="PTHR48041:SF91">
    <property type="entry name" value="ABC TRANSPORTER G FAMILY MEMBER 28"/>
    <property type="match status" value="1"/>
</dbReference>
<dbReference type="EMBL" id="CAJNNW010036267">
    <property type="protein sequence ID" value="CAE8733024.1"/>
    <property type="molecule type" value="Genomic_DNA"/>
</dbReference>
<feature type="region of interest" description="Disordered" evidence="8">
    <location>
        <begin position="755"/>
        <end position="777"/>
    </location>
</feature>